<evidence type="ECO:0000259" key="19">
    <source>
        <dbReference type="PROSITE" id="PS50011"/>
    </source>
</evidence>
<dbReference type="AlphaFoldDB" id="A0A022RLS1"/>
<evidence type="ECO:0000256" key="13">
    <source>
        <dbReference type="ARBA" id="ARBA00022989"/>
    </source>
</evidence>
<dbReference type="PANTHER" id="PTHR48006">
    <property type="entry name" value="LEUCINE-RICH REPEAT-CONTAINING PROTEIN DDB_G0281931-RELATED"/>
    <property type="match status" value="1"/>
</dbReference>
<dbReference type="GO" id="GO:0005524">
    <property type="term" value="F:ATP binding"/>
    <property type="evidence" value="ECO:0007669"/>
    <property type="project" value="UniProtKB-KW"/>
</dbReference>
<evidence type="ECO:0000256" key="9">
    <source>
        <dbReference type="ARBA" id="ARBA00022737"/>
    </source>
</evidence>
<dbReference type="FunFam" id="1.10.510.10:FF:000016">
    <property type="entry name" value="Somatic embryogenesis receptor-like kinase 1"/>
    <property type="match status" value="1"/>
</dbReference>
<keyword evidence="13" id="KW-1133">Transmembrane helix</keyword>
<evidence type="ECO:0000256" key="16">
    <source>
        <dbReference type="ARBA" id="ARBA00023180"/>
    </source>
</evidence>
<feature type="domain" description="Protein kinase" evidence="19">
    <location>
        <begin position="64"/>
        <end position="341"/>
    </location>
</feature>
<organism evidence="20 21">
    <name type="scientific">Erythranthe guttata</name>
    <name type="common">Yellow monkey flower</name>
    <name type="synonym">Mimulus guttatus</name>
    <dbReference type="NCBI Taxonomy" id="4155"/>
    <lineage>
        <taxon>Eukaryota</taxon>
        <taxon>Viridiplantae</taxon>
        <taxon>Streptophyta</taxon>
        <taxon>Embryophyta</taxon>
        <taxon>Tracheophyta</taxon>
        <taxon>Spermatophyta</taxon>
        <taxon>Magnoliopsida</taxon>
        <taxon>eudicotyledons</taxon>
        <taxon>Gunneridae</taxon>
        <taxon>Pentapetalae</taxon>
        <taxon>asterids</taxon>
        <taxon>lamiids</taxon>
        <taxon>Lamiales</taxon>
        <taxon>Phrymaceae</taxon>
        <taxon>Erythranthe</taxon>
    </lineage>
</organism>
<evidence type="ECO:0000313" key="20">
    <source>
        <dbReference type="EMBL" id="EYU40979.1"/>
    </source>
</evidence>
<dbReference type="SMART" id="SM00220">
    <property type="entry name" value="S_TKc"/>
    <property type="match status" value="1"/>
</dbReference>
<comment type="similarity">
    <text evidence="2">Belongs to the protein kinase superfamily. Ser/Thr protein kinase family.</text>
</comment>
<evidence type="ECO:0000256" key="4">
    <source>
        <dbReference type="ARBA" id="ARBA00022527"/>
    </source>
</evidence>
<evidence type="ECO:0000256" key="2">
    <source>
        <dbReference type="ARBA" id="ARBA00008684"/>
    </source>
</evidence>
<dbReference type="STRING" id="4155.A0A022RLS1"/>
<dbReference type="eggNOG" id="ENOG502QQ7B">
    <property type="taxonomic scope" value="Eukaryota"/>
</dbReference>
<dbReference type="PROSITE" id="PS50011">
    <property type="entry name" value="PROTEIN_KINASE_DOM"/>
    <property type="match status" value="1"/>
</dbReference>
<evidence type="ECO:0000313" key="21">
    <source>
        <dbReference type="Proteomes" id="UP000030748"/>
    </source>
</evidence>
<dbReference type="EC" id="2.7.11.1" evidence="3"/>
<dbReference type="InterPro" id="IPR000719">
    <property type="entry name" value="Prot_kinase_dom"/>
</dbReference>
<keyword evidence="15" id="KW-0675">Receptor</keyword>
<keyword evidence="4" id="KW-0723">Serine/threonine-protein kinase</keyword>
<keyword evidence="7" id="KW-0812">Transmembrane</keyword>
<dbReference type="Proteomes" id="UP000030748">
    <property type="component" value="Unassembled WGS sequence"/>
</dbReference>
<dbReference type="SUPFAM" id="SSF56112">
    <property type="entry name" value="Protein kinase-like (PK-like)"/>
    <property type="match status" value="1"/>
</dbReference>
<evidence type="ECO:0000256" key="7">
    <source>
        <dbReference type="ARBA" id="ARBA00022692"/>
    </source>
</evidence>
<dbReference type="EMBL" id="KI630370">
    <property type="protein sequence ID" value="EYU40979.1"/>
    <property type="molecule type" value="Genomic_DNA"/>
</dbReference>
<evidence type="ECO:0000256" key="5">
    <source>
        <dbReference type="ARBA" id="ARBA00022614"/>
    </source>
</evidence>
<evidence type="ECO:0000256" key="17">
    <source>
        <dbReference type="ARBA" id="ARBA00047899"/>
    </source>
</evidence>
<keyword evidence="5" id="KW-0433">Leucine-rich repeat</keyword>
<evidence type="ECO:0000256" key="3">
    <source>
        <dbReference type="ARBA" id="ARBA00012513"/>
    </source>
</evidence>
<dbReference type="PANTHER" id="PTHR48006:SF102">
    <property type="entry name" value="LEUCINE-RICH REPEAT-CONTAINING PROTEIN DDB_G0281931-RELATED"/>
    <property type="match status" value="1"/>
</dbReference>
<sequence length="374" mass="42608">MISNNIEDLISEVRIGDLTNLELGLDRRICVPARYLTVTSASHEVDRGVRRFSLHELKVATNSFASKNQFYCNGFSKLYKGRLANGSLVAVKKLVKREDFDEQMYFKTEVKTMSISVHPNLLRLLGVCIARKEKMFVYPFMLNGSVASCTTERMSSQSPLDWQVRKRIALGTASGLACLHNECERKIIHRDIKAANIFLNEDFDAIIGNFGISIVTDHVITDVPIQHVCGTIGHIAPEYLAKSICSEKSDVYGYGIFLLELITRQTSFDLDRLAHEEDMMLVDWVKRILVQKKWEMIADPHLRGRYIEEGVGQTIKIALLCTQTDPKRRPNMSKIVSMLRFGDGLLAQSWEEYFYNEEMLSCSPRQSVELSNPR</sequence>
<evidence type="ECO:0000256" key="6">
    <source>
        <dbReference type="ARBA" id="ARBA00022679"/>
    </source>
</evidence>
<keyword evidence="16" id="KW-0325">Glycoprotein</keyword>
<keyword evidence="8" id="KW-0732">Signal</keyword>
<dbReference type="InterPro" id="IPR011009">
    <property type="entry name" value="Kinase-like_dom_sf"/>
</dbReference>
<keyword evidence="14" id="KW-0472">Membrane</keyword>
<keyword evidence="11" id="KW-0418">Kinase</keyword>
<dbReference type="Gene3D" id="3.30.200.20">
    <property type="entry name" value="Phosphorylase Kinase, domain 1"/>
    <property type="match status" value="1"/>
</dbReference>
<comment type="catalytic activity">
    <reaction evidence="17">
        <text>L-threonyl-[protein] + ATP = O-phospho-L-threonyl-[protein] + ADP + H(+)</text>
        <dbReference type="Rhea" id="RHEA:46608"/>
        <dbReference type="Rhea" id="RHEA-COMP:11060"/>
        <dbReference type="Rhea" id="RHEA-COMP:11605"/>
        <dbReference type="ChEBI" id="CHEBI:15378"/>
        <dbReference type="ChEBI" id="CHEBI:30013"/>
        <dbReference type="ChEBI" id="CHEBI:30616"/>
        <dbReference type="ChEBI" id="CHEBI:61977"/>
        <dbReference type="ChEBI" id="CHEBI:456216"/>
        <dbReference type="EC" id="2.7.11.1"/>
    </reaction>
</comment>
<evidence type="ECO:0000256" key="18">
    <source>
        <dbReference type="ARBA" id="ARBA00048679"/>
    </source>
</evidence>
<keyword evidence="9" id="KW-0677">Repeat</keyword>
<keyword evidence="21" id="KW-1185">Reference proteome</keyword>
<protein>
    <recommendedName>
        <fullName evidence="3">non-specific serine/threonine protein kinase</fullName>
        <ecNumber evidence="3">2.7.11.1</ecNumber>
    </recommendedName>
</protein>
<dbReference type="Gene3D" id="1.10.510.10">
    <property type="entry name" value="Transferase(Phosphotransferase) domain 1"/>
    <property type="match status" value="1"/>
</dbReference>
<dbReference type="FunFam" id="3.30.200.20:FF:000015">
    <property type="entry name" value="Somatic embryogenesis receptor kinase 1"/>
    <property type="match status" value="1"/>
</dbReference>
<keyword evidence="12" id="KW-0067">ATP-binding</keyword>
<evidence type="ECO:0000256" key="10">
    <source>
        <dbReference type="ARBA" id="ARBA00022741"/>
    </source>
</evidence>
<accession>A0A022RLS1</accession>
<evidence type="ECO:0000256" key="8">
    <source>
        <dbReference type="ARBA" id="ARBA00022729"/>
    </source>
</evidence>
<evidence type="ECO:0000256" key="12">
    <source>
        <dbReference type="ARBA" id="ARBA00022840"/>
    </source>
</evidence>
<dbReference type="PROSITE" id="PS00108">
    <property type="entry name" value="PROTEIN_KINASE_ST"/>
    <property type="match status" value="1"/>
</dbReference>
<evidence type="ECO:0000256" key="11">
    <source>
        <dbReference type="ARBA" id="ARBA00022777"/>
    </source>
</evidence>
<evidence type="ECO:0000256" key="14">
    <source>
        <dbReference type="ARBA" id="ARBA00023136"/>
    </source>
</evidence>
<comment type="subcellular location">
    <subcellularLocation>
        <location evidence="1">Membrane</location>
        <topology evidence="1">Single-pass type I membrane protein</topology>
    </subcellularLocation>
</comment>
<dbReference type="InterPro" id="IPR008271">
    <property type="entry name" value="Ser/Thr_kinase_AS"/>
</dbReference>
<dbReference type="GO" id="GO:0016020">
    <property type="term" value="C:membrane"/>
    <property type="evidence" value="ECO:0007669"/>
    <property type="project" value="UniProtKB-SubCell"/>
</dbReference>
<comment type="catalytic activity">
    <reaction evidence="18">
        <text>L-seryl-[protein] + ATP = O-phospho-L-seryl-[protein] + ADP + H(+)</text>
        <dbReference type="Rhea" id="RHEA:17989"/>
        <dbReference type="Rhea" id="RHEA-COMP:9863"/>
        <dbReference type="Rhea" id="RHEA-COMP:11604"/>
        <dbReference type="ChEBI" id="CHEBI:15378"/>
        <dbReference type="ChEBI" id="CHEBI:29999"/>
        <dbReference type="ChEBI" id="CHEBI:30616"/>
        <dbReference type="ChEBI" id="CHEBI:83421"/>
        <dbReference type="ChEBI" id="CHEBI:456216"/>
        <dbReference type="EC" id="2.7.11.1"/>
    </reaction>
</comment>
<gene>
    <name evidence="20" type="ORF">MIMGU_mgv1a024796mg</name>
</gene>
<keyword evidence="10" id="KW-0547">Nucleotide-binding</keyword>
<keyword evidence="6" id="KW-0808">Transferase</keyword>
<dbReference type="GO" id="GO:0004674">
    <property type="term" value="F:protein serine/threonine kinase activity"/>
    <property type="evidence" value="ECO:0007669"/>
    <property type="project" value="UniProtKB-KW"/>
</dbReference>
<name>A0A022RLS1_ERYGU</name>
<dbReference type="Pfam" id="PF00069">
    <property type="entry name" value="Pkinase"/>
    <property type="match status" value="1"/>
</dbReference>
<evidence type="ECO:0000256" key="15">
    <source>
        <dbReference type="ARBA" id="ARBA00023170"/>
    </source>
</evidence>
<proteinExistence type="inferred from homology"/>
<reference evidence="20 21" key="1">
    <citation type="journal article" date="2013" name="Proc. Natl. Acad. Sci. U.S.A.">
        <title>Fine-scale variation in meiotic recombination in Mimulus inferred from population shotgun sequencing.</title>
        <authorList>
            <person name="Hellsten U."/>
            <person name="Wright K.M."/>
            <person name="Jenkins J."/>
            <person name="Shu S."/>
            <person name="Yuan Y."/>
            <person name="Wessler S.R."/>
            <person name="Schmutz J."/>
            <person name="Willis J.H."/>
            <person name="Rokhsar D.S."/>
        </authorList>
    </citation>
    <scope>NUCLEOTIDE SEQUENCE [LARGE SCALE GENOMIC DNA]</scope>
    <source>
        <strain evidence="21">cv. DUN x IM62</strain>
    </source>
</reference>
<evidence type="ECO:0000256" key="1">
    <source>
        <dbReference type="ARBA" id="ARBA00004479"/>
    </source>
</evidence>
<dbReference type="InterPro" id="IPR051824">
    <property type="entry name" value="LRR_Rcpt-Like_S/T_Kinase"/>
</dbReference>